<evidence type="ECO:0000256" key="2">
    <source>
        <dbReference type="SAM" id="Phobius"/>
    </source>
</evidence>
<dbReference type="Proteomes" id="UP001515480">
    <property type="component" value="Unassembled WGS sequence"/>
</dbReference>
<evidence type="ECO:0008006" key="5">
    <source>
        <dbReference type="Google" id="ProtNLM"/>
    </source>
</evidence>
<sequence>MVLIIDGEIVPDNDPRAVAKRAGSAGPRSSQSGPAPSTASSRSGVGGGAPPPPAAANGAAASPIDAIAAAIGVQGQSVRVPAIASVPSREVPMIHIILLGAATLFFGWRVLAFAAVAHVAHGLSQAGGAAPDRGGTGGRPTR</sequence>
<accession>A0AB34IWT8</accession>
<proteinExistence type="predicted"/>
<evidence type="ECO:0000313" key="3">
    <source>
        <dbReference type="EMBL" id="KAL1508447.1"/>
    </source>
</evidence>
<dbReference type="EMBL" id="JBGBPQ010000016">
    <property type="protein sequence ID" value="KAL1508447.1"/>
    <property type="molecule type" value="Genomic_DNA"/>
</dbReference>
<organism evidence="3 4">
    <name type="scientific">Prymnesium parvum</name>
    <name type="common">Toxic golden alga</name>
    <dbReference type="NCBI Taxonomy" id="97485"/>
    <lineage>
        <taxon>Eukaryota</taxon>
        <taxon>Haptista</taxon>
        <taxon>Haptophyta</taxon>
        <taxon>Prymnesiophyceae</taxon>
        <taxon>Prymnesiales</taxon>
        <taxon>Prymnesiaceae</taxon>
        <taxon>Prymnesium</taxon>
    </lineage>
</organism>
<evidence type="ECO:0000256" key="1">
    <source>
        <dbReference type="SAM" id="MobiDB-lite"/>
    </source>
</evidence>
<keyword evidence="4" id="KW-1185">Reference proteome</keyword>
<dbReference type="AlphaFoldDB" id="A0AB34IWT8"/>
<gene>
    <name evidence="3" type="ORF">AB1Y20_004550</name>
</gene>
<keyword evidence="2" id="KW-1133">Transmembrane helix</keyword>
<protein>
    <recommendedName>
        <fullName evidence="5">Copper transporter</fullName>
    </recommendedName>
</protein>
<keyword evidence="2" id="KW-0472">Membrane</keyword>
<evidence type="ECO:0000313" key="4">
    <source>
        <dbReference type="Proteomes" id="UP001515480"/>
    </source>
</evidence>
<feature type="region of interest" description="Disordered" evidence="1">
    <location>
        <begin position="14"/>
        <end position="59"/>
    </location>
</feature>
<feature type="transmembrane region" description="Helical" evidence="2">
    <location>
        <begin position="96"/>
        <end position="117"/>
    </location>
</feature>
<name>A0AB34IWT8_PRYPA</name>
<keyword evidence="2" id="KW-0812">Transmembrane</keyword>
<comment type="caution">
    <text evidence="3">The sequence shown here is derived from an EMBL/GenBank/DDBJ whole genome shotgun (WGS) entry which is preliminary data.</text>
</comment>
<reference evidence="3 4" key="1">
    <citation type="journal article" date="2024" name="Science">
        <title>Giant polyketide synthase enzymes in the biosynthesis of giant marine polyether toxins.</title>
        <authorList>
            <person name="Fallon T.R."/>
            <person name="Shende V.V."/>
            <person name="Wierzbicki I.H."/>
            <person name="Pendleton A.L."/>
            <person name="Watervoot N.F."/>
            <person name="Auber R.P."/>
            <person name="Gonzalez D.J."/>
            <person name="Wisecaver J.H."/>
            <person name="Moore B.S."/>
        </authorList>
    </citation>
    <scope>NUCLEOTIDE SEQUENCE [LARGE SCALE GENOMIC DNA]</scope>
    <source>
        <strain evidence="3 4">12B1</strain>
    </source>
</reference>